<reference evidence="7 8" key="1">
    <citation type="submission" date="2023-10" db="EMBL/GenBank/DDBJ databases">
        <title>Marimonas sp. nov. isolated from tidal mud flat.</title>
        <authorList>
            <person name="Jaincy N.J."/>
            <person name="Srinivasan S."/>
            <person name="Lee S.-S."/>
        </authorList>
    </citation>
    <scope>NUCLEOTIDE SEQUENCE [LARGE SCALE GENOMIC DNA]</scope>
    <source>
        <strain evidence="7 8">MJ-SS3</strain>
    </source>
</reference>
<evidence type="ECO:0000256" key="3">
    <source>
        <dbReference type="ARBA" id="ARBA00022695"/>
    </source>
</evidence>
<evidence type="ECO:0000256" key="5">
    <source>
        <dbReference type="NCBIfam" id="TIGR00209"/>
    </source>
</evidence>
<name>A0ABU3U2A8_9FLAO</name>
<dbReference type="GO" id="GO:0008108">
    <property type="term" value="F:UDP-glucose:hexose-1-phosphate uridylyltransferase activity"/>
    <property type="evidence" value="ECO:0007669"/>
    <property type="project" value="UniProtKB-EC"/>
</dbReference>
<dbReference type="EC" id="2.7.7.12" evidence="5"/>
<sequence length="132" mass="15220">MNPNLQEYSHKRLNILTGEWVLVSPHRSKRPWQGQEEALTKETRLVYDKHCYLCAGNTRVNGELNPNYEDVFVFINDFSALQNQTEPFLVLEGLIEAHSEQGICKVICFSPDHSKSLADMEIVEIEKLNRSD</sequence>
<keyword evidence="8" id="KW-1185">Reference proteome</keyword>
<dbReference type="Gene3D" id="3.30.428.10">
    <property type="entry name" value="HIT-like"/>
    <property type="match status" value="1"/>
</dbReference>
<protein>
    <recommendedName>
        <fullName evidence="1 5">Galactose-1-phosphate uridylyltransferase</fullName>
        <ecNumber evidence="5">2.7.7.12</ecNumber>
    </recommendedName>
</protein>
<dbReference type="PANTHER" id="PTHR11943">
    <property type="entry name" value="GALACTOSE-1-PHOSPHATE URIDYLYLTRANSFERASE"/>
    <property type="match status" value="1"/>
</dbReference>
<evidence type="ECO:0000313" key="8">
    <source>
        <dbReference type="Proteomes" id="UP001268651"/>
    </source>
</evidence>
<evidence type="ECO:0000256" key="4">
    <source>
        <dbReference type="ARBA" id="ARBA00023277"/>
    </source>
</evidence>
<dbReference type="InterPro" id="IPR036265">
    <property type="entry name" value="HIT-like_sf"/>
</dbReference>
<evidence type="ECO:0000256" key="2">
    <source>
        <dbReference type="ARBA" id="ARBA00022679"/>
    </source>
</evidence>
<organism evidence="7 8">
    <name type="scientific">Gilvirhabdus luticola</name>
    <dbReference type="NCBI Taxonomy" id="3079858"/>
    <lineage>
        <taxon>Bacteria</taxon>
        <taxon>Pseudomonadati</taxon>
        <taxon>Bacteroidota</taxon>
        <taxon>Flavobacteriia</taxon>
        <taxon>Flavobacteriales</taxon>
        <taxon>Flavobacteriaceae</taxon>
        <taxon>Gilvirhabdus</taxon>
    </lineage>
</organism>
<evidence type="ECO:0000256" key="1">
    <source>
        <dbReference type="ARBA" id="ARBA00016340"/>
    </source>
</evidence>
<keyword evidence="2 7" id="KW-0808">Transferase</keyword>
<dbReference type="Proteomes" id="UP001268651">
    <property type="component" value="Unassembled WGS sequence"/>
</dbReference>
<gene>
    <name evidence="7" type="primary">galT</name>
    <name evidence="7" type="ORF">RXV94_00120</name>
</gene>
<dbReference type="SUPFAM" id="SSF54197">
    <property type="entry name" value="HIT-like"/>
    <property type="match status" value="1"/>
</dbReference>
<evidence type="ECO:0000259" key="6">
    <source>
        <dbReference type="Pfam" id="PF01087"/>
    </source>
</evidence>
<dbReference type="EMBL" id="JAWHTF010000001">
    <property type="protein sequence ID" value="MDU8884543.1"/>
    <property type="molecule type" value="Genomic_DNA"/>
</dbReference>
<keyword evidence="3 7" id="KW-0548">Nucleotidyltransferase</keyword>
<proteinExistence type="predicted"/>
<dbReference type="NCBIfam" id="TIGR00209">
    <property type="entry name" value="galT_1"/>
    <property type="match status" value="1"/>
</dbReference>
<comment type="caution">
    <text evidence="7">The sequence shown here is derived from an EMBL/GenBank/DDBJ whole genome shotgun (WGS) entry which is preliminary data.</text>
</comment>
<dbReference type="PANTHER" id="PTHR11943:SF1">
    <property type="entry name" value="GALACTOSE-1-PHOSPHATE URIDYLYLTRANSFERASE"/>
    <property type="match status" value="1"/>
</dbReference>
<dbReference type="Pfam" id="PF01087">
    <property type="entry name" value="GalP_UDP_transf"/>
    <property type="match status" value="1"/>
</dbReference>
<dbReference type="RefSeq" id="WP_316660245.1">
    <property type="nucleotide sequence ID" value="NZ_JAWHTF010000001.1"/>
</dbReference>
<evidence type="ECO:0000313" key="7">
    <source>
        <dbReference type="EMBL" id="MDU8884543.1"/>
    </source>
</evidence>
<keyword evidence="4" id="KW-0119">Carbohydrate metabolism</keyword>
<dbReference type="InterPro" id="IPR005849">
    <property type="entry name" value="GalP_Utransf_N"/>
</dbReference>
<dbReference type="InterPro" id="IPR001937">
    <property type="entry name" value="GalP_UDPtransf1"/>
</dbReference>
<feature type="domain" description="Galactose-1-phosphate uridyl transferase N-terminal" evidence="6">
    <location>
        <begin position="8"/>
        <end position="127"/>
    </location>
</feature>
<accession>A0ABU3U2A8</accession>